<reference evidence="2 3" key="1">
    <citation type="submission" date="2020-06" db="EMBL/GenBank/DDBJ databases">
        <title>Transcriptomic and genomic resources for Thalictrum thalictroides and T. hernandezii: Facilitating candidate gene discovery in an emerging model plant lineage.</title>
        <authorList>
            <person name="Arias T."/>
            <person name="Riano-Pachon D.M."/>
            <person name="Di Stilio V.S."/>
        </authorList>
    </citation>
    <scope>NUCLEOTIDE SEQUENCE [LARGE SCALE GENOMIC DNA]</scope>
    <source>
        <strain evidence="3">cv. WT478/WT964</strain>
        <tissue evidence="2">Leaves</tissue>
    </source>
</reference>
<keyword evidence="3" id="KW-1185">Reference proteome</keyword>
<dbReference type="EMBL" id="JABWDY010037647">
    <property type="protein sequence ID" value="KAF5180291.1"/>
    <property type="molecule type" value="Genomic_DNA"/>
</dbReference>
<proteinExistence type="predicted"/>
<protein>
    <submittedName>
        <fullName evidence="2">Uncharacterized protein</fullName>
    </submittedName>
</protein>
<evidence type="ECO:0000256" key="1">
    <source>
        <dbReference type="SAM" id="MobiDB-lite"/>
    </source>
</evidence>
<feature type="region of interest" description="Disordered" evidence="1">
    <location>
        <begin position="1"/>
        <end position="20"/>
    </location>
</feature>
<dbReference type="AlphaFoldDB" id="A0A7J6V6L6"/>
<comment type="caution">
    <text evidence="2">The sequence shown here is derived from an EMBL/GenBank/DDBJ whole genome shotgun (WGS) entry which is preliminary data.</text>
</comment>
<evidence type="ECO:0000313" key="3">
    <source>
        <dbReference type="Proteomes" id="UP000554482"/>
    </source>
</evidence>
<dbReference type="Proteomes" id="UP000554482">
    <property type="component" value="Unassembled WGS sequence"/>
</dbReference>
<accession>A0A7J6V6L6</accession>
<sequence>MLAPATESLEEKSNAVASNAAEDNFPAATIDDPMAEVLPVLVWPVPDPSSHKRCCQVRILVHDSRYSTSSSQSQPLDH</sequence>
<organism evidence="2 3">
    <name type="scientific">Thalictrum thalictroides</name>
    <name type="common">Rue-anemone</name>
    <name type="synonym">Anemone thalictroides</name>
    <dbReference type="NCBI Taxonomy" id="46969"/>
    <lineage>
        <taxon>Eukaryota</taxon>
        <taxon>Viridiplantae</taxon>
        <taxon>Streptophyta</taxon>
        <taxon>Embryophyta</taxon>
        <taxon>Tracheophyta</taxon>
        <taxon>Spermatophyta</taxon>
        <taxon>Magnoliopsida</taxon>
        <taxon>Ranunculales</taxon>
        <taxon>Ranunculaceae</taxon>
        <taxon>Thalictroideae</taxon>
        <taxon>Thalictrum</taxon>
    </lineage>
</organism>
<evidence type="ECO:0000313" key="2">
    <source>
        <dbReference type="EMBL" id="KAF5180291.1"/>
    </source>
</evidence>
<name>A0A7J6V6L6_THATH</name>
<gene>
    <name evidence="2" type="ORF">FRX31_030120</name>
</gene>